<feature type="non-terminal residue" evidence="1">
    <location>
        <position position="1"/>
    </location>
</feature>
<reference evidence="1" key="1">
    <citation type="journal article" name="BMC Genomics">
        <title>Long-read sequencing and de novo genome assembly of marine medaka (Oryzias melastigma).</title>
        <authorList>
            <person name="Liang P."/>
            <person name="Saqib H.S.A."/>
            <person name="Ni X."/>
            <person name="Shen Y."/>
        </authorList>
    </citation>
    <scope>NUCLEOTIDE SEQUENCE</scope>
    <source>
        <strain evidence="1">Bigg-433</strain>
    </source>
</reference>
<dbReference type="EMBL" id="WKFB01000306">
    <property type="protein sequence ID" value="KAF6727362.1"/>
    <property type="molecule type" value="Genomic_DNA"/>
</dbReference>
<evidence type="ECO:0000313" key="2">
    <source>
        <dbReference type="Proteomes" id="UP000646548"/>
    </source>
</evidence>
<dbReference type="AlphaFoldDB" id="A0A834CCZ5"/>
<organism evidence="1 2">
    <name type="scientific">Oryzias melastigma</name>
    <name type="common">Marine medaka</name>
    <dbReference type="NCBI Taxonomy" id="30732"/>
    <lineage>
        <taxon>Eukaryota</taxon>
        <taxon>Metazoa</taxon>
        <taxon>Chordata</taxon>
        <taxon>Craniata</taxon>
        <taxon>Vertebrata</taxon>
        <taxon>Euteleostomi</taxon>
        <taxon>Actinopterygii</taxon>
        <taxon>Neopterygii</taxon>
        <taxon>Teleostei</taxon>
        <taxon>Neoteleostei</taxon>
        <taxon>Acanthomorphata</taxon>
        <taxon>Ovalentaria</taxon>
        <taxon>Atherinomorphae</taxon>
        <taxon>Beloniformes</taxon>
        <taxon>Adrianichthyidae</taxon>
        <taxon>Oryziinae</taxon>
        <taxon>Oryzias</taxon>
    </lineage>
</organism>
<comment type="caution">
    <text evidence="1">The sequence shown here is derived from an EMBL/GenBank/DDBJ whole genome shotgun (WGS) entry which is preliminary data.</text>
</comment>
<gene>
    <name evidence="1" type="ORF">FQA47_005275</name>
</gene>
<sequence>QLSCFCLAPMLDQRGFWEPKVRRSGVRGLRCLRAEISATSLKIYIINEANSLSAYSPSPRVQVCVLLQVCTGWIRRSGVTQPRVVCSEGNKTKFMHVKTASSSTFTQ</sequence>
<name>A0A834CCZ5_ORYME</name>
<accession>A0A834CCZ5</accession>
<dbReference type="Proteomes" id="UP000646548">
    <property type="component" value="Unassembled WGS sequence"/>
</dbReference>
<evidence type="ECO:0000313" key="1">
    <source>
        <dbReference type="EMBL" id="KAF6727362.1"/>
    </source>
</evidence>
<proteinExistence type="predicted"/>
<protein>
    <submittedName>
        <fullName evidence="1">Uncharacterized protein</fullName>
    </submittedName>
</protein>